<dbReference type="Pfam" id="PF02197">
    <property type="entry name" value="RIIa"/>
    <property type="match status" value="1"/>
</dbReference>
<dbReference type="EMBL" id="MPUH01001022">
    <property type="protein sequence ID" value="OMJ71108.1"/>
    <property type="molecule type" value="Genomic_DNA"/>
</dbReference>
<evidence type="ECO:0000256" key="3">
    <source>
        <dbReference type="ARBA" id="ARBA00023273"/>
    </source>
</evidence>
<dbReference type="SUPFAM" id="SSF47391">
    <property type="entry name" value="Dimerization-anchoring domain of cAMP-dependent PK regulatory subunit"/>
    <property type="match status" value="1"/>
</dbReference>
<organism evidence="6 7">
    <name type="scientific">Stentor coeruleus</name>
    <dbReference type="NCBI Taxonomy" id="5963"/>
    <lineage>
        <taxon>Eukaryota</taxon>
        <taxon>Sar</taxon>
        <taxon>Alveolata</taxon>
        <taxon>Ciliophora</taxon>
        <taxon>Postciliodesmatophora</taxon>
        <taxon>Heterotrichea</taxon>
        <taxon>Heterotrichida</taxon>
        <taxon>Stentoridae</taxon>
        <taxon>Stentor</taxon>
    </lineage>
</organism>
<dbReference type="AlphaFoldDB" id="A0A1R2B2U9"/>
<evidence type="ECO:0000313" key="6">
    <source>
        <dbReference type="EMBL" id="OMJ71108.1"/>
    </source>
</evidence>
<dbReference type="Gene3D" id="1.20.890.10">
    <property type="entry name" value="cAMP-dependent protein kinase regulatory subunit, dimerization-anchoring domain"/>
    <property type="match status" value="1"/>
</dbReference>
<evidence type="ECO:0000256" key="2">
    <source>
        <dbReference type="ARBA" id="ARBA00022846"/>
    </source>
</evidence>
<comment type="subcellular location">
    <subcellularLocation>
        <location evidence="1">Cell projection</location>
        <location evidence="1">Cilium</location>
        <location evidence="1">Flagellum</location>
    </subcellularLocation>
</comment>
<gene>
    <name evidence="6" type="ORF">SteCoe_30758</name>
</gene>
<comment type="caution">
    <text evidence="6">The sequence shown here is derived from an EMBL/GenBank/DDBJ whole genome shotgun (WGS) entry which is preliminary data.</text>
</comment>
<proteinExistence type="inferred from homology"/>
<protein>
    <recommendedName>
        <fullName evidence="5">RIIa domain-containing protein</fullName>
    </recommendedName>
</protein>
<evidence type="ECO:0000256" key="4">
    <source>
        <dbReference type="ARBA" id="ARBA00035651"/>
    </source>
</evidence>
<name>A0A1R2B2U9_9CILI</name>
<dbReference type="SMART" id="SM00394">
    <property type="entry name" value="RIIa"/>
    <property type="match status" value="1"/>
</dbReference>
<sequence>MMFLDKNNSLRLYNNMADIKEMRIFAAEQISVPEELPGILKNYAKEVIKNNPKDIITFSANYFEKLYEETSKHHPHK</sequence>
<evidence type="ECO:0000313" key="7">
    <source>
        <dbReference type="Proteomes" id="UP000187209"/>
    </source>
</evidence>
<dbReference type="PANTHER" id="PTHR14952:SF9">
    <property type="entry name" value="EF-HAND DOMAIN-CONTAINING PROTEIN"/>
    <property type="match status" value="1"/>
</dbReference>
<evidence type="ECO:0000259" key="5">
    <source>
        <dbReference type="SMART" id="SM00394"/>
    </source>
</evidence>
<keyword evidence="2" id="KW-0969">Cilium</keyword>
<keyword evidence="2" id="KW-0282">Flagellum</keyword>
<dbReference type="Proteomes" id="UP000187209">
    <property type="component" value="Unassembled WGS sequence"/>
</dbReference>
<evidence type="ECO:0000256" key="1">
    <source>
        <dbReference type="ARBA" id="ARBA00004230"/>
    </source>
</evidence>
<comment type="similarity">
    <text evidence="4">Belongs to the ropporin family.</text>
</comment>
<dbReference type="GO" id="GO:0031514">
    <property type="term" value="C:motile cilium"/>
    <property type="evidence" value="ECO:0007669"/>
    <property type="project" value="UniProtKB-SubCell"/>
</dbReference>
<keyword evidence="7" id="KW-1185">Reference proteome</keyword>
<reference evidence="6 7" key="1">
    <citation type="submission" date="2016-11" db="EMBL/GenBank/DDBJ databases">
        <title>The macronuclear genome of Stentor coeruleus: a giant cell with tiny introns.</title>
        <authorList>
            <person name="Slabodnick M."/>
            <person name="Ruby J.G."/>
            <person name="Reiff S.B."/>
            <person name="Swart E.C."/>
            <person name="Gosai S."/>
            <person name="Prabakaran S."/>
            <person name="Witkowska E."/>
            <person name="Larue G.E."/>
            <person name="Fisher S."/>
            <person name="Freeman R.M."/>
            <person name="Gunawardena J."/>
            <person name="Chu W."/>
            <person name="Stover N.A."/>
            <person name="Gregory B.D."/>
            <person name="Nowacki M."/>
            <person name="Derisi J."/>
            <person name="Roy S.W."/>
            <person name="Marshall W.F."/>
            <person name="Sood P."/>
        </authorList>
    </citation>
    <scope>NUCLEOTIDE SEQUENCE [LARGE SCALE GENOMIC DNA]</scope>
    <source>
        <strain evidence="6">WM001</strain>
    </source>
</reference>
<dbReference type="PANTHER" id="PTHR14952">
    <property type="entry name" value="ROPPORIN-1-LIKE PROTEIN"/>
    <property type="match status" value="1"/>
</dbReference>
<dbReference type="InterPro" id="IPR003117">
    <property type="entry name" value="cAMP_dep_PK_reg_su_I/II_a/b"/>
</dbReference>
<keyword evidence="3" id="KW-0966">Cell projection</keyword>
<accession>A0A1R2B2U9</accession>
<feature type="domain" description="RIIa" evidence="5">
    <location>
        <begin position="34"/>
        <end position="71"/>
    </location>
</feature>
<dbReference type="OrthoDB" id="10067602at2759"/>
<dbReference type="CDD" id="cd22985">
    <property type="entry name" value="DD_CrRSP11-like"/>
    <property type="match status" value="1"/>
</dbReference>